<protein>
    <submittedName>
        <fullName evidence="2">Uncharacterized protein</fullName>
    </submittedName>
</protein>
<dbReference type="EMBL" id="KE007228">
    <property type="protein sequence ID" value="EOR01885.1"/>
    <property type="molecule type" value="Genomic_DNA"/>
</dbReference>
<dbReference type="KEGG" id="wic:J056_003561"/>
<dbReference type="GO" id="GO:0051010">
    <property type="term" value="F:microtubule plus-end binding"/>
    <property type="evidence" value="ECO:0007669"/>
    <property type="project" value="TreeGrafter"/>
</dbReference>
<accession>R9AIE4</accession>
<proteinExistence type="predicted"/>
<keyword evidence="1" id="KW-0175">Coiled coil</keyword>
<dbReference type="Proteomes" id="UP000014064">
    <property type="component" value="Unassembled WGS sequence"/>
</dbReference>
<sequence>MDVKTRHYQQLSHQLGKLQENISQSNQQFKIAAEQLQQMQKLSISHASQFMAVSKIIDKQETEM</sequence>
<gene>
    <name evidence="2" type="ORF">J056_003561</name>
</gene>
<evidence type="ECO:0000313" key="2">
    <source>
        <dbReference type="EMBL" id="EOR01885.1"/>
    </source>
</evidence>
<evidence type="ECO:0000256" key="1">
    <source>
        <dbReference type="SAM" id="Coils"/>
    </source>
</evidence>
<dbReference type="Pfam" id="PF08227">
    <property type="entry name" value="DASH_Hsk3"/>
    <property type="match status" value="1"/>
</dbReference>
<dbReference type="AlphaFoldDB" id="R9AIE4"/>
<dbReference type="PANTHER" id="PTHR28289">
    <property type="entry name" value="DASH COMPLEX SUBUNIT HSK3"/>
    <property type="match status" value="1"/>
</dbReference>
<dbReference type="OrthoDB" id="3358869at2759"/>
<dbReference type="HOGENOM" id="CLU_189312_1_0_1"/>
<dbReference type="InterPro" id="IPR042332">
    <property type="entry name" value="Hsk3"/>
</dbReference>
<dbReference type="GO" id="GO:0008608">
    <property type="term" value="P:attachment of spindle microtubules to kinetochore"/>
    <property type="evidence" value="ECO:0007669"/>
    <property type="project" value="InterPro"/>
</dbReference>
<keyword evidence="3" id="KW-1185">Reference proteome</keyword>
<evidence type="ECO:0000313" key="3">
    <source>
        <dbReference type="Proteomes" id="UP000014064"/>
    </source>
</evidence>
<dbReference type="RefSeq" id="XP_009267052.1">
    <property type="nucleotide sequence ID" value="XM_009268777.1"/>
</dbReference>
<organism evidence="2 3">
    <name type="scientific">Wallemia ichthyophaga (strain EXF-994 / CBS 113033)</name>
    <dbReference type="NCBI Taxonomy" id="1299270"/>
    <lineage>
        <taxon>Eukaryota</taxon>
        <taxon>Fungi</taxon>
        <taxon>Dikarya</taxon>
        <taxon>Basidiomycota</taxon>
        <taxon>Wallemiomycotina</taxon>
        <taxon>Wallemiomycetes</taxon>
        <taxon>Wallemiales</taxon>
        <taxon>Wallemiaceae</taxon>
        <taxon>Wallemia</taxon>
    </lineage>
</organism>
<dbReference type="GeneID" id="20376513"/>
<reference evidence="3" key="1">
    <citation type="journal article" date="2013" name="BMC Genomics">
        <title>Genome and transcriptome sequencing of the halophilic fungus Wallemia ichthyophaga: haloadaptations present and absent.</title>
        <authorList>
            <person name="Zajc J."/>
            <person name="Liu Y."/>
            <person name="Dai W."/>
            <person name="Yang Z."/>
            <person name="Hu J."/>
            <person name="Gostincar C."/>
            <person name="Gunde-Cimerman N."/>
        </authorList>
    </citation>
    <scope>NUCLEOTIDE SEQUENCE [LARGE SCALE GENOMIC DNA]</scope>
    <source>
        <strain evidence="3">EXF-994 / CBS 113033</strain>
    </source>
</reference>
<name>R9AIE4_WALI9</name>
<dbReference type="PANTHER" id="PTHR28289:SF1">
    <property type="entry name" value="DASH COMPLEX SUBUNIT HSK3"/>
    <property type="match status" value="1"/>
</dbReference>
<feature type="coiled-coil region" evidence="1">
    <location>
        <begin position="8"/>
        <end position="35"/>
    </location>
</feature>
<dbReference type="InterPro" id="IPR013183">
    <property type="entry name" value="Hsk3-like"/>
</dbReference>
<dbReference type="GO" id="GO:0042729">
    <property type="term" value="C:DASH complex"/>
    <property type="evidence" value="ECO:0007669"/>
    <property type="project" value="TreeGrafter"/>
</dbReference>